<evidence type="ECO:0000256" key="5">
    <source>
        <dbReference type="ARBA" id="ARBA00023157"/>
    </source>
</evidence>
<dbReference type="InterPro" id="IPR055272">
    <property type="entry name" value="POPDC1-3_dom"/>
</dbReference>
<evidence type="ECO:0000256" key="8">
    <source>
        <dbReference type="SAM" id="Phobius"/>
    </source>
</evidence>
<dbReference type="Pfam" id="PF04831">
    <property type="entry name" value="POPDC1-3"/>
    <property type="match status" value="1"/>
</dbReference>
<dbReference type="InterPro" id="IPR018490">
    <property type="entry name" value="cNMP-bd_dom_sf"/>
</dbReference>
<dbReference type="EMBL" id="OC917987">
    <property type="protein sequence ID" value="CAD7648431.1"/>
    <property type="molecule type" value="Genomic_DNA"/>
</dbReference>
<evidence type="ECO:0000256" key="6">
    <source>
        <dbReference type="RuleBase" id="RU361193"/>
    </source>
</evidence>
<feature type="transmembrane region" description="Helical" evidence="8">
    <location>
        <begin position="28"/>
        <end position="44"/>
    </location>
</feature>
<keyword evidence="6" id="KW-0326">Glycosidase</keyword>
<comment type="pathway">
    <text evidence="2">Protein modification; protein glycosylation.</text>
</comment>
<dbReference type="GO" id="GO:0000139">
    <property type="term" value="C:Golgi membrane"/>
    <property type="evidence" value="ECO:0007669"/>
    <property type="project" value="TreeGrafter"/>
</dbReference>
<evidence type="ECO:0000256" key="2">
    <source>
        <dbReference type="ARBA" id="ARBA00004922"/>
    </source>
</evidence>
<dbReference type="Gene3D" id="2.60.120.10">
    <property type="entry name" value="Jelly Rolls"/>
    <property type="match status" value="1"/>
</dbReference>
<evidence type="ECO:0000259" key="9">
    <source>
        <dbReference type="Pfam" id="PF04831"/>
    </source>
</evidence>
<evidence type="ECO:0000256" key="1">
    <source>
        <dbReference type="ARBA" id="ARBA00001913"/>
    </source>
</evidence>
<dbReference type="InterPro" id="IPR036026">
    <property type="entry name" value="Seven-hairpin_glycosidases"/>
</dbReference>
<proteinExistence type="inferred from homology"/>
<evidence type="ECO:0000256" key="4">
    <source>
        <dbReference type="ARBA" id="ARBA00022801"/>
    </source>
</evidence>
<keyword evidence="8" id="KW-1133">Transmembrane helix</keyword>
<feature type="transmembrane region" description="Helical" evidence="8">
    <location>
        <begin position="357"/>
        <end position="377"/>
    </location>
</feature>
<comment type="cofactor">
    <cofactor evidence="1">
        <name>Ca(2+)</name>
        <dbReference type="ChEBI" id="CHEBI:29108"/>
    </cofactor>
</comment>
<name>A0A7R9LV14_9ACAR</name>
<feature type="transmembrane region" description="Helical" evidence="8">
    <location>
        <begin position="51"/>
        <end position="72"/>
    </location>
</feature>
<dbReference type="GO" id="GO:0004571">
    <property type="term" value="F:mannosyl-oligosaccharide 1,2-alpha-mannosidase activity"/>
    <property type="evidence" value="ECO:0007669"/>
    <property type="project" value="InterPro"/>
</dbReference>
<keyword evidence="5" id="KW-1015">Disulfide bond</keyword>
<organism evidence="10">
    <name type="scientific">Oppiella nova</name>
    <dbReference type="NCBI Taxonomy" id="334625"/>
    <lineage>
        <taxon>Eukaryota</taxon>
        <taxon>Metazoa</taxon>
        <taxon>Ecdysozoa</taxon>
        <taxon>Arthropoda</taxon>
        <taxon>Chelicerata</taxon>
        <taxon>Arachnida</taxon>
        <taxon>Acari</taxon>
        <taxon>Acariformes</taxon>
        <taxon>Sarcoptiformes</taxon>
        <taxon>Oribatida</taxon>
        <taxon>Brachypylina</taxon>
        <taxon>Oppioidea</taxon>
        <taxon>Oppiidae</taxon>
        <taxon>Oppiella</taxon>
    </lineage>
</organism>
<dbReference type="Proteomes" id="UP000728032">
    <property type="component" value="Unassembled WGS sequence"/>
</dbReference>
<dbReference type="PANTHER" id="PTHR11742:SF6">
    <property type="entry name" value="MANNOSYL-OLIGOSACCHARIDE ALPHA-1,2-MANNOSIDASE IA-RELATED"/>
    <property type="match status" value="1"/>
</dbReference>
<accession>A0A7R9LV14</accession>
<evidence type="ECO:0000313" key="11">
    <source>
        <dbReference type="Proteomes" id="UP000728032"/>
    </source>
</evidence>
<dbReference type="AlphaFoldDB" id="A0A7R9LV14"/>
<feature type="transmembrane region" description="Helical" evidence="8">
    <location>
        <begin position="78"/>
        <end position="97"/>
    </location>
</feature>
<evidence type="ECO:0000313" key="10">
    <source>
        <dbReference type="EMBL" id="CAD7648431.1"/>
    </source>
</evidence>
<feature type="domain" description="POPDC1-3" evidence="9">
    <location>
        <begin position="25"/>
        <end position="248"/>
    </location>
</feature>
<dbReference type="GO" id="GO:0005783">
    <property type="term" value="C:endoplasmic reticulum"/>
    <property type="evidence" value="ECO:0007669"/>
    <property type="project" value="TreeGrafter"/>
</dbReference>
<dbReference type="GO" id="GO:0005975">
    <property type="term" value="P:carbohydrate metabolic process"/>
    <property type="evidence" value="ECO:0007669"/>
    <property type="project" value="InterPro"/>
</dbReference>
<evidence type="ECO:0000256" key="7">
    <source>
        <dbReference type="SAM" id="MobiDB-lite"/>
    </source>
</evidence>
<dbReference type="SUPFAM" id="SSF48225">
    <property type="entry name" value="Seven-hairpin glycosidases"/>
    <property type="match status" value="1"/>
</dbReference>
<keyword evidence="8" id="KW-0472">Membrane</keyword>
<dbReference type="EC" id="3.2.1.-" evidence="6"/>
<protein>
    <recommendedName>
        <fullName evidence="6">alpha-1,2-Mannosidase</fullName>
        <ecNumber evidence="6">3.2.1.-</ecNumber>
    </recommendedName>
</protein>
<dbReference type="Gene3D" id="1.50.10.10">
    <property type="match status" value="1"/>
</dbReference>
<keyword evidence="8" id="KW-0812">Transmembrane</keyword>
<dbReference type="Pfam" id="PF01532">
    <property type="entry name" value="Glyco_hydro_47"/>
    <property type="match status" value="1"/>
</dbReference>
<dbReference type="PANTHER" id="PTHR11742">
    <property type="entry name" value="MANNOSYL-OLIGOSACCHARIDE ALPHA-1,2-MANNOSIDASE-RELATED"/>
    <property type="match status" value="1"/>
</dbReference>
<keyword evidence="4 6" id="KW-0378">Hydrolase</keyword>
<keyword evidence="11" id="KW-1185">Reference proteome</keyword>
<dbReference type="InterPro" id="IPR014710">
    <property type="entry name" value="RmlC-like_jellyroll"/>
</dbReference>
<gene>
    <name evidence="10" type="ORF">ONB1V03_LOCUS6754</name>
</gene>
<dbReference type="EMBL" id="CAJPVJ010003162">
    <property type="protein sequence ID" value="CAG2167242.1"/>
    <property type="molecule type" value="Genomic_DNA"/>
</dbReference>
<dbReference type="InterPro" id="IPR012341">
    <property type="entry name" value="6hp_glycosidase-like_sf"/>
</dbReference>
<evidence type="ECO:0000256" key="3">
    <source>
        <dbReference type="ARBA" id="ARBA00007658"/>
    </source>
</evidence>
<dbReference type="PRINTS" id="PR00747">
    <property type="entry name" value="GLYHDRLASE47"/>
</dbReference>
<comment type="similarity">
    <text evidence="3 6">Belongs to the glycosyl hydrolase 47 family.</text>
</comment>
<dbReference type="GO" id="GO:0005509">
    <property type="term" value="F:calcium ion binding"/>
    <property type="evidence" value="ECO:0007669"/>
    <property type="project" value="InterPro"/>
</dbReference>
<feature type="region of interest" description="Disordered" evidence="7">
    <location>
        <begin position="495"/>
        <end position="523"/>
    </location>
</feature>
<sequence length="738" mass="83052">MNESLIFDTFASVRPLSMCLVWKRPNHVLFQTANVFLLMAYLATNSLFGVLFLRSCLSIGCLFLSLWAWIVLCESDIIVWNVIFTAINAIHVICIVWRLHPFVRFPHDVEMVYRNLFQPLRVSRKAFKKIYFCTREIQTLKSNDIYAIEGRTRVDRLTLLLSGRVSIIRAGQTLHIIDSHQFLDSPEWFGVGSHETYQVSIVALEESRLLVWNRDKLKLSISCDPYLQAILDNILGKDVVKKLLLVSDTVSNQHTGAGERTKLIVSTHRAMDLLIKRSPINGNDSNVNCFWNLSRISESDAETCRGGQRGCLLSMDSMSSRGGLLPSHYSRHSSPLTGVSVTSGVSGRSILRIREKYLLVLVVIVFIVFSVIGVAFLPEMQLKASNVYKYIKPADSLGPDLLGLVPPVESPHPLLGHDSHTARAKFEDKQRLRVKINEQLNYNLSQLSAVLPKPNVNARAKFEDKQRLRVKINEQLNYNLSQLSAVLPKPNVNGLAPDPTLGPSDSDEWTPLVLPSGDDPDPEVRRKRDFIKEMMKEAWIHYKTYAWGENELRPVSKKGHSAGIFGTTKLGATIVDGLDTLFIMGLKEEFKEGRDWVDQNLHLQDVNSEVSVFETIIRFVGGLLTCYAFTKDEMFIERANAIATKMLPAFNTPTGIPHALVNPSTGHSKNYVWASQSSSILAEVGTLHLEFLYLSDITGDDTYKDKVMNVRRILNALTKPHGGLYPNYINPKTGQFGQ</sequence>
<dbReference type="SUPFAM" id="SSF51206">
    <property type="entry name" value="cAMP-binding domain-like"/>
    <property type="match status" value="1"/>
</dbReference>
<dbReference type="InterPro" id="IPR001382">
    <property type="entry name" value="Glyco_hydro_47"/>
</dbReference>
<dbReference type="OrthoDB" id="425611at2759"/>
<feature type="non-terminal residue" evidence="10">
    <location>
        <position position="1"/>
    </location>
</feature>
<reference evidence="10" key="1">
    <citation type="submission" date="2020-11" db="EMBL/GenBank/DDBJ databases">
        <authorList>
            <person name="Tran Van P."/>
        </authorList>
    </citation>
    <scope>NUCLEOTIDE SEQUENCE</scope>
</reference>
<dbReference type="InterPro" id="IPR050749">
    <property type="entry name" value="Glycosyl_Hydrolase_47"/>
</dbReference>